<feature type="transmembrane region" description="Helical" evidence="5">
    <location>
        <begin position="29"/>
        <end position="49"/>
    </location>
</feature>
<proteinExistence type="predicted"/>
<evidence type="ECO:0000259" key="6">
    <source>
        <dbReference type="Pfam" id="PF23892"/>
    </source>
</evidence>
<organism evidence="7">
    <name type="scientific">uncultured Lysobacter sp</name>
    <dbReference type="NCBI Taxonomy" id="271060"/>
    <lineage>
        <taxon>Bacteria</taxon>
        <taxon>Pseudomonadati</taxon>
        <taxon>Pseudomonadota</taxon>
        <taxon>Gammaproteobacteria</taxon>
        <taxon>Lysobacterales</taxon>
        <taxon>Lysobacteraceae</taxon>
        <taxon>Lysobacter</taxon>
        <taxon>environmental samples</taxon>
    </lineage>
</organism>
<dbReference type="Gene3D" id="1.25.40.10">
    <property type="entry name" value="Tetratricopeptide repeat domain"/>
    <property type="match status" value="1"/>
</dbReference>
<dbReference type="PANTHER" id="PTHR47870:SF1">
    <property type="entry name" value="CYTOCHROME C-TYPE BIOGENESIS PROTEIN CCMH"/>
    <property type="match status" value="1"/>
</dbReference>
<dbReference type="Pfam" id="PF14559">
    <property type="entry name" value="TPR_19"/>
    <property type="match status" value="1"/>
</dbReference>
<dbReference type="SUPFAM" id="SSF48452">
    <property type="entry name" value="TPR-like"/>
    <property type="match status" value="1"/>
</dbReference>
<keyword evidence="2" id="KW-0201">Cytochrome c-type biogenesis</keyword>
<evidence type="ECO:0000256" key="1">
    <source>
        <dbReference type="ARBA" id="ARBA00022737"/>
    </source>
</evidence>
<dbReference type="Pfam" id="PF07719">
    <property type="entry name" value="TPR_2"/>
    <property type="match status" value="1"/>
</dbReference>
<accession>A0A6J4L6Z2</accession>
<evidence type="ECO:0000256" key="4">
    <source>
        <dbReference type="PROSITE-ProRule" id="PRU00339"/>
    </source>
</evidence>
<dbReference type="PANTHER" id="PTHR47870">
    <property type="entry name" value="CYTOCHROME C-TYPE BIOGENESIS PROTEIN CCMH"/>
    <property type="match status" value="1"/>
</dbReference>
<dbReference type="AlphaFoldDB" id="A0A6J4L6Z2"/>
<name>A0A6J4L6Z2_9GAMM</name>
<keyword evidence="7" id="KW-0456">Lyase</keyword>
<evidence type="ECO:0000256" key="5">
    <source>
        <dbReference type="SAM" id="Phobius"/>
    </source>
</evidence>
<dbReference type="InterPro" id="IPR051263">
    <property type="entry name" value="C-type_cytochrome_biogenesis"/>
</dbReference>
<evidence type="ECO:0000256" key="2">
    <source>
        <dbReference type="ARBA" id="ARBA00022748"/>
    </source>
</evidence>
<keyword evidence="5" id="KW-0472">Membrane</keyword>
<sequence length="330" mass="34692">MTLFLLAAAALVLVTLGLVTRPLWRQRPLAGAGVASALALSTVLVYSLVGTPDSLDPARRTAPATMDAAIDQLAAELARNPDQPEGWRILARAYVNQGRLQEASAAYAQALERAPDADVLVEAAETRARAAPDRAFDAKAIAMLQRALDLQPGHQRARWFLGISHRQAGRPADAARTWEPLLAAVDQKTGASLRAQIDAARRDAGLPALPATAATSRNGLAITVALAPSVSARVAQGASLFVIARVPGTVMPVAAEKIALSRFPMTLTLDDADSPMPTRKLSQLDRVEVLARISSSGDAKAQPGDMTSTPQTVDLGSRNAITLTIDGVVQ</sequence>
<feature type="repeat" description="TPR" evidence="4">
    <location>
        <begin position="84"/>
        <end position="117"/>
    </location>
</feature>
<dbReference type="InterPro" id="IPR013105">
    <property type="entry name" value="TPR_2"/>
</dbReference>
<dbReference type="Pfam" id="PF23892">
    <property type="entry name" value="Ig_CycH"/>
    <property type="match status" value="1"/>
</dbReference>
<dbReference type="InterPro" id="IPR019734">
    <property type="entry name" value="TPR_rpt"/>
</dbReference>
<gene>
    <name evidence="7" type="ORF">AVDCRST_MAG71-1451</name>
</gene>
<keyword evidence="3 4" id="KW-0802">TPR repeat</keyword>
<dbReference type="GO" id="GO:0016829">
    <property type="term" value="F:lyase activity"/>
    <property type="evidence" value="ECO:0007669"/>
    <property type="project" value="UniProtKB-KW"/>
</dbReference>
<keyword evidence="5" id="KW-1133">Transmembrane helix</keyword>
<dbReference type="InterPro" id="IPR056412">
    <property type="entry name" value="Ig_CycH"/>
</dbReference>
<dbReference type="InterPro" id="IPR011990">
    <property type="entry name" value="TPR-like_helical_dom_sf"/>
</dbReference>
<evidence type="ECO:0000313" key="7">
    <source>
        <dbReference type="EMBL" id="CAA9324521.1"/>
    </source>
</evidence>
<dbReference type="SMART" id="SM00028">
    <property type="entry name" value="TPR"/>
    <property type="match status" value="1"/>
</dbReference>
<evidence type="ECO:0000256" key="3">
    <source>
        <dbReference type="ARBA" id="ARBA00022803"/>
    </source>
</evidence>
<dbReference type="GO" id="GO:0017004">
    <property type="term" value="P:cytochrome complex assembly"/>
    <property type="evidence" value="ECO:0007669"/>
    <property type="project" value="UniProtKB-KW"/>
</dbReference>
<dbReference type="EMBL" id="CADCUA010000358">
    <property type="protein sequence ID" value="CAA9324521.1"/>
    <property type="molecule type" value="Genomic_DNA"/>
</dbReference>
<dbReference type="PROSITE" id="PS50005">
    <property type="entry name" value="TPR"/>
    <property type="match status" value="1"/>
</dbReference>
<reference evidence="7" key="1">
    <citation type="submission" date="2020-02" db="EMBL/GenBank/DDBJ databases">
        <authorList>
            <person name="Meier V. D."/>
        </authorList>
    </citation>
    <scope>NUCLEOTIDE SEQUENCE</scope>
    <source>
        <strain evidence="7">AVDCRST_MAG71</strain>
    </source>
</reference>
<feature type="domain" description="Cytochrome c-type biogenesis protein H Ig-like" evidence="6">
    <location>
        <begin position="220"/>
        <end position="326"/>
    </location>
</feature>
<keyword evidence="1" id="KW-0677">Repeat</keyword>
<protein>
    <submittedName>
        <fullName evidence="7">Cytochrome c heme lyase subunit CcmH</fullName>
    </submittedName>
</protein>
<keyword evidence="5" id="KW-0812">Transmembrane</keyword>